<evidence type="ECO:0000313" key="1">
    <source>
        <dbReference type="EMBL" id="MBA2860956.1"/>
    </source>
</evidence>
<evidence type="ECO:0000313" key="2">
    <source>
        <dbReference type="Proteomes" id="UP000568063"/>
    </source>
</evidence>
<comment type="caution">
    <text evidence="1">The sequence shown here is derived from an EMBL/GenBank/DDBJ whole genome shotgun (WGS) entry which is preliminary data.</text>
</comment>
<organism evidence="1 2">
    <name type="scientific">Methanococcus maripaludis</name>
    <name type="common">Methanococcus deltae</name>
    <dbReference type="NCBI Taxonomy" id="39152"/>
    <lineage>
        <taxon>Archaea</taxon>
        <taxon>Methanobacteriati</taxon>
        <taxon>Methanobacteriota</taxon>
        <taxon>Methanomada group</taxon>
        <taxon>Methanococci</taxon>
        <taxon>Methanococcales</taxon>
        <taxon>Methanococcaceae</taxon>
        <taxon>Methanococcus</taxon>
    </lineage>
</organism>
<dbReference type="Proteomes" id="UP000568063">
    <property type="component" value="Unassembled WGS sequence"/>
</dbReference>
<dbReference type="Pfam" id="PF17400">
    <property type="entry name" value="DUF5406"/>
    <property type="match status" value="1"/>
</dbReference>
<accession>A0A7J9PDZ6</accession>
<sequence>MEVYDNSRPHKMKMHTIRATLQSGKYKGHIAFKKGGNIYGADVLKFNDLEQMFPEDVGRFVENDCKFRIIIGEAEDVCFKYVLKDEHGNTCEFEDFSEEDVSKNVVALEIINVDDYEL</sequence>
<proteinExistence type="predicted"/>
<dbReference type="RefSeq" id="WP_181522076.1">
    <property type="nucleotide sequence ID" value="NZ_JACDUM010000004.1"/>
</dbReference>
<name>A0A7J9PDZ6_METMI</name>
<gene>
    <name evidence="1" type="ORF">HNP91_001788</name>
</gene>
<dbReference type="AlphaFoldDB" id="A0A7J9PDZ6"/>
<reference evidence="1 2" key="1">
    <citation type="submission" date="2020-07" db="EMBL/GenBank/DDBJ databases">
        <title>Genomic Encyclopedia of Type Strains, Phase IV (KMG-V): Genome sequencing to study the core and pangenomes of soil and plant-associated prokaryotes.</title>
        <authorList>
            <person name="Whitman W."/>
        </authorList>
    </citation>
    <scope>NUCLEOTIDE SEQUENCE [LARGE SCALE GENOMIC DNA]</scope>
    <source>
        <strain evidence="1 2">C9</strain>
    </source>
</reference>
<protein>
    <submittedName>
        <fullName evidence="1">Uncharacterized protein</fullName>
    </submittedName>
</protein>
<dbReference type="EMBL" id="JACDUM010000004">
    <property type="protein sequence ID" value="MBA2860956.1"/>
    <property type="molecule type" value="Genomic_DNA"/>
</dbReference>
<dbReference type="InterPro" id="IPR035387">
    <property type="entry name" value="DUF5406"/>
</dbReference>